<evidence type="ECO:0000313" key="2">
    <source>
        <dbReference type="EMBL" id="KAL3339879.1"/>
    </source>
</evidence>
<protein>
    <recommendedName>
        <fullName evidence="4">Transmembrane protein</fullName>
    </recommendedName>
</protein>
<organism evidence="2 3">
    <name type="scientific">Solanum stoloniferum</name>
    <dbReference type="NCBI Taxonomy" id="62892"/>
    <lineage>
        <taxon>Eukaryota</taxon>
        <taxon>Viridiplantae</taxon>
        <taxon>Streptophyta</taxon>
        <taxon>Embryophyta</taxon>
        <taxon>Tracheophyta</taxon>
        <taxon>Spermatophyta</taxon>
        <taxon>Magnoliopsida</taxon>
        <taxon>eudicotyledons</taxon>
        <taxon>Gunneridae</taxon>
        <taxon>Pentapetalae</taxon>
        <taxon>asterids</taxon>
        <taxon>lamiids</taxon>
        <taxon>Solanales</taxon>
        <taxon>Solanaceae</taxon>
        <taxon>Solanoideae</taxon>
        <taxon>Solaneae</taxon>
        <taxon>Solanum</taxon>
    </lineage>
</organism>
<evidence type="ECO:0000313" key="3">
    <source>
        <dbReference type="Proteomes" id="UP001627284"/>
    </source>
</evidence>
<dbReference type="AlphaFoldDB" id="A0ABD2S725"/>
<keyword evidence="1" id="KW-0472">Membrane</keyword>
<feature type="transmembrane region" description="Helical" evidence="1">
    <location>
        <begin position="7"/>
        <end position="29"/>
    </location>
</feature>
<feature type="transmembrane region" description="Helical" evidence="1">
    <location>
        <begin position="116"/>
        <end position="136"/>
    </location>
</feature>
<keyword evidence="1" id="KW-1133">Transmembrane helix</keyword>
<name>A0ABD2S725_9SOLN</name>
<gene>
    <name evidence="2" type="ORF">AABB24_028472</name>
</gene>
<proteinExistence type="predicted"/>
<keyword evidence="3" id="KW-1185">Reference proteome</keyword>
<evidence type="ECO:0008006" key="4">
    <source>
        <dbReference type="Google" id="ProtNLM"/>
    </source>
</evidence>
<accession>A0ABD2S725</accession>
<dbReference type="EMBL" id="JBJKTR010000016">
    <property type="protein sequence ID" value="KAL3339879.1"/>
    <property type="molecule type" value="Genomic_DNA"/>
</dbReference>
<dbReference type="Proteomes" id="UP001627284">
    <property type="component" value="Unassembled WGS sequence"/>
</dbReference>
<reference evidence="2 3" key="1">
    <citation type="submission" date="2024-05" db="EMBL/GenBank/DDBJ databases">
        <title>De novo assembly of an allotetraploid wild potato.</title>
        <authorList>
            <person name="Hosaka A.J."/>
        </authorList>
    </citation>
    <scope>NUCLEOTIDE SEQUENCE [LARGE SCALE GENOMIC DNA]</scope>
    <source>
        <tissue evidence="2">Young leaves</tissue>
    </source>
</reference>
<evidence type="ECO:0000256" key="1">
    <source>
        <dbReference type="SAM" id="Phobius"/>
    </source>
</evidence>
<sequence>MDRRRSGFVRLGLLAVGGDFFLKISGFGLSSWRLRGGRVVVCDLVGGRRHEGLFELLDLSRFGGSGEYDGKWWSFGGFGVGKGWVRRAGCEGEKLDCLRGWWWTGGADFVVLLRQGFRLVCCCVVVVVNSSIWWCFRQGFTKKREKMNGGFEVAEALPDFGVVGWRLFLCHQVRGETFRVFLFRKVFIP</sequence>
<keyword evidence="1" id="KW-0812">Transmembrane</keyword>
<comment type="caution">
    <text evidence="2">The sequence shown here is derived from an EMBL/GenBank/DDBJ whole genome shotgun (WGS) entry which is preliminary data.</text>
</comment>